<dbReference type="AlphaFoldDB" id="A0A0C7MNR0"/>
<keyword evidence="7 12" id="KW-0812">Transmembrane</keyword>
<comment type="pathway">
    <text evidence="2">Glycolipid biosynthesis; glycosylphosphatidylinositol-anchor biosynthesis.</text>
</comment>
<evidence type="ECO:0000313" key="14">
    <source>
        <dbReference type="Proteomes" id="UP000054304"/>
    </source>
</evidence>
<gene>
    <name evidence="13" type="ORF">LALA0_S03e03950g</name>
</gene>
<comment type="function">
    <text evidence="11">Mannosyltransferase involved in glycosylphosphatidylinositol-anchor biosynthesis. Transfers the third mannose to Man2-GlcN-acyl-PI during GPI precursor assembly.</text>
</comment>
<dbReference type="EMBL" id="LN736362">
    <property type="protein sequence ID" value="CEP61487.1"/>
    <property type="molecule type" value="Genomic_DNA"/>
</dbReference>
<dbReference type="EC" id="2.4.1.-" evidence="12"/>
<evidence type="ECO:0000256" key="1">
    <source>
        <dbReference type="ARBA" id="ARBA00004477"/>
    </source>
</evidence>
<comment type="subcellular location">
    <subcellularLocation>
        <location evidence="1 12">Endoplasmic reticulum membrane</location>
        <topology evidence="1 12">Multi-pass membrane protein</topology>
    </subcellularLocation>
</comment>
<evidence type="ECO:0000256" key="9">
    <source>
        <dbReference type="ARBA" id="ARBA00022989"/>
    </source>
</evidence>
<keyword evidence="6" id="KW-0808">Transferase</keyword>
<dbReference type="PANTHER" id="PTHR22760">
    <property type="entry name" value="GLYCOSYLTRANSFERASE"/>
    <property type="match status" value="1"/>
</dbReference>
<sequence>MGPQEAGAKIEEPTKHREYHVEQAGEKTRISNSSFLRILVLFRVINSFFVNSFFQPDEFWQSLEPAHFKAFGYGELTWEWKFGLRSYAFSFLFELVYRLVSLISTFLASVVGFASSIFTVLVRNLIPDSNGALEMVLEMQKFPQEIKEFAEYQGIIYGPKIMMAVLAGFGEWYAISFAAKVYKSCFEIDMKNKTRESALVKRNALIISVTNFFNCFFITRTFSNTFEMDLTCIALYYWDWSGGHNVTSTKFTVSLILGIFLCFQRPTNAFIWLPFGLFLTLNLLRTHRFKTLARLIYKVLFTLIFVIAVNLAVDYYFYGKIMFPALRFIKFNYTSALSEFYGTAPWHFHLCQSVPLIAGYSLPLVILGFYSLRSTTKNSLFNDPLKQIKLVIILEILIFSVIGHKEFRFMYNLQPFFLVISSIVLLGVLPKAQNGRPKPLKWYFWMPPFISVVAALALSSHHETGVIEVTKYLHYIPKVHSIGFVMPCHSTPWQSYIHRNNTQNLWSISCEPPLHLLQDPSAREKLHHYMDESDCLYDDAPKFIYQNFPPAFRKNLRSPDKKWTYEWPEYLVIFEQLDDLYLNSYLADSGYRVDARFFNTLSHWDSRRSGDVIVYYKPPWF</sequence>
<evidence type="ECO:0000256" key="11">
    <source>
        <dbReference type="ARBA" id="ARBA00024708"/>
    </source>
</evidence>
<evidence type="ECO:0000256" key="10">
    <source>
        <dbReference type="ARBA" id="ARBA00023136"/>
    </source>
</evidence>
<keyword evidence="14" id="KW-1185">Reference proteome</keyword>
<feature type="transmembrane region" description="Helical" evidence="12">
    <location>
        <begin position="384"/>
        <end position="403"/>
    </location>
</feature>
<evidence type="ECO:0000256" key="3">
    <source>
        <dbReference type="ARBA" id="ARBA00006065"/>
    </source>
</evidence>
<feature type="transmembrane region" description="Helical" evidence="12">
    <location>
        <begin position="255"/>
        <end position="283"/>
    </location>
</feature>
<proteinExistence type="inferred from homology"/>
<evidence type="ECO:0000256" key="12">
    <source>
        <dbReference type="RuleBase" id="RU363075"/>
    </source>
</evidence>
<name>A0A0C7MNR0_9SACH</name>
<dbReference type="GO" id="GO:0000026">
    <property type="term" value="F:alpha-1,2-mannosyltransferase activity"/>
    <property type="evidence" value="ECO:0007669"/>
    <property type="project" value="EnsemblFungi"/>
</dbReference>
<evidence type="ECO:0000256" key="5">
    <source>
        <dbReference type="ARBA" id="ARBA00022676"/>
    </source>
</evidence>
<evidence type="ECO:0000256" key="6">
    <source>
        <dbReference type="ARBA" id="ARBA00022679"/>
    </source>
</evidence>
<feature type="transmembrane region" description="Helical" evidence="12">
    <location>
        <begin position="295"/>
        <end position="318"/>
    </location>
</feature>
<reference evidence="13 14" key="1">
    <citation type="submission" date="2014-12" db="EMBL/GenBank/DDBJ databases">
        <authorList>
            <person name="Neuveglise Cecile"/>
        </authorList>
    </citation>
    <scope>NUCLEOTIDE SEQUENCE [LARGE SCALE GENOMIC DNA]</scope>
    <source>
        <strain evidence="13 14">CBS 12615</strain>
    </source>
</reference>
<keyword evidence="5 12" id="KW-0328">Glycosyltransferase</keyword>
<feature type="transmembrane region" description="Helical" evidence="12">
    <location>
        <begin position="409"/>
        <end position="430"/>
    </location>
</feature>
<feature type="transmembrane region" description="Helical" evidence="12">
    <location>
        <begin position="203"/>
        <end position="222"/>
    </location>
</feature>
<comment type="similarity">
    <text evidence="3">Belongs to the glycosyltransferase 22 family. PIGB subfamily.</text>
</comment>
<dbReference type="Proteomes" id="UP000054304">
    <property type="component" value="Unassembled WGS sequence"/>
</dbReference>
<dbReference type="OrthoDB" id="416834at2759"/>
<dbReference type="Pfam" id="PF03901">
    <property type="entry name" value="Glyco_transf_22"/>
    <property type="match status" value="1"/>
</dbReference>
<dbReference type="PANTHER" id="PTHR22760:SF4">
    <property type="entry name" value="GPI MANNOSYLTRANSFERASE 3"/>
    <property type="match status" value="1"/>
</dbReference>
<dbReference type="STRING" id="1245769.A0A0C7MNR0"/>
<protein>
    <recommendedName>
        <fullName evidence="12">Mannosyltransferase</fullName>
        <ecNumber evidence="12">2.4.1.-</ecNumber>
    </recommendedName>
</protein>
<keyword evidence="8 12" id="KW-0256">Endoplasmic reticulum</keyword>
<feature type="transmembrane region" description="Helical" evidence="12">
    <location>
        <begin position="107"/>
        <end position="126"/>
    </location>
</feature>
<evidence type="ECO:0000256" key="8">
    <source>
        <dbReference type="ARBA" id="ARBA00022824"/>
    </source>
</evidence>
<dbReference type="GO" id="GO:0005789">
    <property type="term" value="C:endoplasmic reticulum membrane"/>
    <property type="evidence" value="ECO:0007669"/>
    <property type="project" value="UniProtKB-SubCell"/>
</dbReference>
<dbReference type="HOGENOM" id="CLU_012353_2_0_1"/>
<accession>A0A0C7MNR0</accession>
<keyword evidence="4" id="KW-0337">GPI-anchor biosynthesis</keyword>
<evidence type="ECO:0000256" key="7">
    <source>
        <dbReference type="ARBA" id="ARBA00022692"/>
    </source>
</evidence>
<dbReference type="UniPathway" id="UPA00196"/>
<dbReference type="GeneID" id="34684911"/>
<evidence type="ECO:0000313" key="13">
    <source>
        <dbReference type="EMBL" id="CEP61487.1"/>
    </source>
</evidence>
<evidence type="ECO:0000256" key="2">
    <source>
        <dbReference type="ARBA" id="ARBA00004687"/>
    </source>
</evidence>
<feature type="transmembrane region" description="Helical" evidence="12">
    <location>
        <begin position="354"/>
        <end position="372"/>
    </location>
</feature>
<dbReference type="InterPro" id="IPR005599">
    <property type="entry name" value="GPI_mannosylTrfase"/>
</dbReference>
<keyword evidence="10 12" id="KW-0472">Membrane</keyword>
<organism evidence="13 14">
    <name type="scientific">Lachancea lanzarotensis</name>
    <dbReference type="NCBI Taxonomy" id="1245769"/>
    <lineage>
        <taxon>Eukaryota</taxon>
        <taxon>Fungi</taxon>
        <taxon>Dikarya</taxon>
        <taxon>Ascomycota</taxon>
        <taxon>Saccharomycotina</taxon>
        <taxon>Saccharomycetes</taxon>
        <taxon>Saccharomycetales</taxon>
        <taxon>Saccharomycetaceae</taxon>
        <taxon>Lachancea</taxon>
    </lineage>
</organism>
<dbReference type="RefSeq" id="XP_022627721.1">
    <property type="nucleotide sequence ID" value="XM_022773226.1"/>
</dbReference>
<feature type="transmembrane region" description="Helical" evidence="12">
    <location>
        <begin position="442"/>
        <end position="460"/>
    </location>
</feature>
<keyword evidence="9 12" id="KW-1133">Transmembrane helix</keyword>
<evidence type="ECO:0000256" key="4">
    <source>
        <dbReference type="ARBA" id="ARBA00022502"/>
    </source>
</evidence>
<dbReference type="GO" id="GO:0006506">
    <property type="term" value="P:GPI anchor biosynthetic process"/>
    <property type="evidence" value="ECO:0007669"/>
    <property type="project" value="UniProtKB-UniPathway"/>
</dbReference>
<feature type="transmembrane region" description="Helical" evidence="12">
    <location>
        <begin position="161"/>
        <end position="182"/>
    </location>
</feature>